<accession>A0AA40A2C2</accession>
<dbReference type="EMBL" id="JAUKUA010000006">
    <property type="protein sequence ID" value="KAK0707908.1"/>
    <property type="molecule type" value="Genomic_DNA"/>
</dbReference>
<dbReference type="Proteomes" id="UP001172102">
    <property type="component" value="Unassembled WGS sequence"/>
</dbReference>
<evidence type="ECO:0000313" key="2">
    <source>
        <dbReference type="EMBL" id="KAK0707908.1"/>
    </source>
</evidence>
<evidence type="ECO:0000313" key="3">
    <source>
        <dbReference type="Proteomes" id="UP001172102"/>
    </source>
</evidence>
<dbReference type="AlphaFoldDB" id="A0AA40A2C2"/>
<feature type="compositionally biased region" description="Basic and acidic residues" evidence="1">
    <location>
        <begin position="44"/>
        <end position="53"/>
    </location>
</feature>
<protein>
    <submittedName>
        <fullName evidence="2">Uncharacterized protein</fullName>
    </submittedName>
</protein>
<comment type="caution">
    <text evidence="2">The sequence shown here is derived from an EMBL/GenBank/DDBJ whole genome shotgun (WGS) entry which is preliminary data.</text>
</comment>
<feature type="region of interest" description="Disordered" evidence="1">
    <location>
        <begin position="31"/>
        <end position="56"/>
    </location>
</feature>
<evidence type="ECO:0000256" key="1">
    <source>
        <dbReference type="SAM" id="MobiDB-lite"/>
    </source>
</evidence>
<sequence>MTRVDLVAGRRAEDIADLLVAPSSLDGLPSHVCRDSQSEPVRSSAEEARDSAHSHASLTAHAAEATAYAVVEAAPVPPLAAVAVTGRSAVRYPCDDVHTYSLLPEYLTAMIILTRCYLGWVSPRQSRERGIYPKKAVVDGLGFWPYLRLLLAGPRDSAAGWWKLCFWLYFFYAFF</sequence>
<name>A0AA40A2C2_9PEZI</name>
<reference evidence="2" key="1">
    <citation type="submission" date="2023-06" db="EMBL/GenBank/DDBJ databases">
        <title>Genome-scale phylogeny and comparative genomics of the fungal order Sordariales.</title>
        <authorList>
            <consortium name="Lawrence Berkeley National Laboratory"/>
            <person name="Hensen N."/>
            <person name="Bonometti L."/>
            <person name="Westerberg I."/>
            <person name="Brannstrom I.O."/>
            <person name="Guillou S."/>
            <person name="Cros-Aarteil S."/>
            <person name="Calhoun S."/>
            <person name="Haridas S."/>
            <person name="Kuo A."/>
            <person name="Mondo S."/>
            <person name="Pangilinan J."/>
            <person name="Riley R."/>
            <person name="Labutti K."/>
            <person name="Andreopoulos B."/>
            <person name="Lipzen A."/>
            <person name="Chen C."/>
            <person name="Yanf M."/>
            <person name="Daum C."/>
            <person name="Ng V."/>
            <person name="Clum A."/>
            <person name="Steindorff A."/>
            <person name="Ohm R."/>
            <person name="Martin F."/>
            <person name="Silar P."/>
            <person name="Natvig D."/>
            <person name="Lalanne C."/>
            <person name="Gautier V."/>
            <person name="Ament-Velasquez S.L."/>
            <person name="Kruys A."/>
            <person name="Hutchinson M.I."/>
            <person name="Powell A.J."/>
            <person name="Barry K."/>
            <person name="Miller A.N."/>
            <person name="Grigoriev I.V."/>
            <person name="Debuchy R."/>
            <person name="Gladieux P."/>
            <person name="Thoren M.H."/>
            <person name="Johannesson H."/>
        </authorList>
    </citation>
    <scope>NUCLEOTIDE SEQUENCE</scope>
    <source>
        <strain evidence="2">SMH4607-1</strain>
    </source>
</reference>
<proteinExistence type="predicted"/>
<keyword evidence="3" id="KW-1185">Reference proteome</keyword>
<gene>
    <name evidence="2" type="ORF">B0H67DRAFT_556506</name>
</gene>
<organism evidence="2 3">
    <name type="scientific">Lasiosphaeris hirsuta</name>
    <dbReference type="NCBI Taxonomy" id="260670"/>
    <lineage>
        <taxon>Eukaryota</taxon>
        <taxon>Fungi</taxon>
        <taxon>Dikarya</taxon>
        <taxon>Ascomycota</taxon>
        <taxon>Pezizomycotina</taxon>
        <taxon>Sordariomycetes</taxon>
        <taxon>Sordariomycetidae</taxon>
        <taxon>Sordariales</taxon>
        <taxon>Lasiosphaeriaceae</taxon>
        <taxon>Lasiosphaeris</taxon>
    </lineage>
</organism>